<dbReference type="PRINTS" id="PR00081">
    <property type="entry name" value="GDHRDH"/>
</dbReference>
<name>A0ABQ1M725_9BACT</name>
<dbReference type="PANTHER" id="PTHR43115:SF4">
    <property type="entry name" value="DEHYDROGENASE_REDUCTASE SDR FAMILY MEMBER 11"/>
    <property type="match status" value="1"/>
</dbReference>
<comment type="similarity">
    <text evidence="1 3">Belongs to the short-chain dehydrogenases/reductases (SDR) family.</text>
</comment>
<dbReference type="PANTHER" id="PTHR43115">
    <property type="entry name" value="DEHYDROGENASE/REDUCTASE SDR FAMILY MEMBER 11"/>
    <property type="match status" value="1"/>
</dbReference>
<dbReference type="InterPro" id="IPR036291">
    <property type="entry name" value="NAD(P)-bd_dom_sf"/>
</dbReference>
<proteinExistence type="inferred from homology"/>
<dbReference type="InterPro" id="IPR002347">
    <property type="entry name" value="SDR_fam"/>
</dbReference>
<comment type="caution">
    <text evidence="4">The sequence shown here is derived from an EMBL/GenBank/DDBJ whole genome shotgun (WGS) entry which is preliminary data.</text>
</comment>
<dbReference type="SUPFAM" id="SSF51735">
    <property type="entry name" value="NAD(P)-binding Rossmann-fold domains"/>
    <property type="match status" value="1"/>
</dbReference>
<sequence length="237" mass="25803">MVGQQVSSIAIVTGGSSGIGKAISIKLAEEGITVIIADIAFPDHTHENIHFRLCNVTLGDEVDSFYQWVLENVGVPDILILNAGRGIHEKLTEGDPEKWFYIFNLNVMGALRLIRRFVPKMVERESGKVIFISSVSEGNSYTYGGIYSASKAALENVAETLRLETSPHINVSIIAAGITETDFFNNQISGHSKNPIEEIGMSSLSSEDIADDVLYTISKKGEASINKIVTRPVGQTF</sequence>
<accession>A0ABQ1M725</accession>
<evidence type="ECO:0000256" key="2">
    <source>
        <dbReference type="ARBA" id="ARBA00023002"/>
    </source>
</evidence>
<reference evidence="5" key="1">
    <citation type="journal article" date="2019" name="Int. J. Syst. Evol. Microbiol.">
        <title>The Global Catalogue of Microorganisms (GCM) 10K type strain sequencing project: providing services to taxonomists for standard genome sequencing and annotation.</title>
        <authorList>
            <consortium name="The Broad Institute Genomics Platform"/>
            <consortium name="The Broad Institute Genome Sequencing Center for Infectious Disease"/>
            <person name="Wu L."/>
            <person name="Ma J."/>
        </authorList>
    </citation>
    <scope>NUCLEOTIDE SEQUENCE [LARGE SCALE GENOMIC DNA]</scope>
    <source>
        <strain evidence="5">CGMCC 1.10832</strain>
    </source>
</reference>
<dbReference type="EMBL" id="BMEC01000005">
    <property type="protein sequence ID" value="GGC34204.1"/>
    <property type="molecule type" value="Genomic_DNA"/>
</dbReference>
<evidence type="ECO:0000313" key="4">
    <source>
        <dbReference type="EMBL" id="GGC34204.1"/>
    </source>
</evidence>
<organism evidence="4 5">
    <name type="scientific">Marivirga lumbricoides</name>
    <dbReference type="NCBI Taxonomy" id="1046115"/>
    <lineage>
        <taxon>Bacteria</taxon>
        <taxon>Pseudomonadati</taxon>
        <taxon>Bacteroidota</taxon>
        <taxon>Cytophagia</taxon>
        <taxon>Cytophagales</taxon>
        <taxon>Marivirgaceae</taxon>
        <taxon>Marivirga</taxon>
    </lineage>
</organism>
<dbReference type="PROSITE" id="PS00061">
    <property type="entry name" value="ADH_SHORT"/>
    <property type="match status" value="1"/>
</dbReference>
<dbReference type="Pfam" id="PF00106">
    <property type="entry name" value="adh_short"/>
    <property type="match status" value="1"/>
</dbReference>
<gene>
    <name evidence="4" type="ORF">GCM10011506_19620</name>
</gene>
<dbReference type="PRINTS" id="PR00080">
    <property type="entry name" value="SDRFAMILY"/>
</dbReference>
<dbReference type="Gene3D" id="3.40.50.720">
    <property type="entry name" value="NAD(P)-binding Rossmann-like Domain"/>
    <property type="match status" value="1"/>
</dbReference>
<dbReference type="InterPro" id="IPR020904">
    <property type="entry name" value="Sc_DH/Rdtase_CS"/>
</dbReference>
<dbReference type="Proteomes" id="UP000636010">
    <property type="component" value="Unassembled WGS sequence"/>
</dbReference>
<evidence type="ECO:0000256" key="3">
    <source>
        <dbReference type="RuleBase" id="RU000363"/>
    </source>
</evidence>
<dbReference type="CDD" id="cd05233">
    <property type="entry name" value="SDR_c"/>
    <property type="match status" value="1"/>
</dbReference>
<evidence type="ECO:0000313" key="5">
    <source>
        <dbReference type="Proteomes" id="UP000636010"/>
    </source>
</evidence>
<protein>
    <submittedName>
        <fullName evidence="4">Oxidoreductase</fullName>
    </submittedName>
</protein>
<keyword evidence="5" id="KW-1185">Reference proteome</keyword>
<keyword evidence="2" id="KW-0560">Oxidoreductase</keyword>
<dbReference type="RefSeq" id="WP_188462836.1">
    <property type="nucleotide sequence ID" value="NZ_BAABHU010000005.1"/>
</dbReference>
<evidence type="ECO:0000256" key="1">
    <source>
        <dbReference type="ARBA" id="ARBA00006484"/>
    </source>
</evidence>